<keyword evidence="2" id="KW-1185">Reference proteome</keyword>
<gene>
    <name evidence="1" type="ORF">FVF75_00710</name>
</gene>
<organism evidence="1 2">
    <name type="scientific">Maritimibacter fusiformis</name>
    <dbReference type="NCBI Taxonomy" id="2603819"/>
    <lineage>
        <taxon>Bacteria</taxon>
        <taxon>Pseudomonadati</taxon>
        <taxon>Pseudomonadota</taxon>
        <taxon>Alphaproteobacteria</taxon>
        <taxon>Rhodobacterales</taxon>
        <taxon>Roseobacteraceae</taxon>
        <taxon>Maritimibacter</taxon>
    </lineage>
</organism>
<dbReference type="Proteomes" id="UP000322080">
    <property type="component" value="Unassembled WGS sequence"/>
</dbReference>
<evidence type="ECO:0000313" key="2">
    <source>
        <dbReference type="Proteomes" id="UP000322080"/>
    </source>
</evidence>
<dbReference type="AlphaFoldDB" id="A0A5D0RRV6"/>
<protein>
    <submittedName>
        <fullName evidence="1">Uncharacterized protein</fullName>
    </submittedName>
</protein>
<sequence>MSAIFLCIEKEQPLPICKTLGKRDASLARQQECRRHVPQNNLRKAIDDYFFDVLRDEKGVDLPVEILDDLELKIMELARARFAA</sequence>
<reference evidence="1 2" key="1">
    <citation type="submission" date="2019-08" db="EMBL/GenBank/DDBJ databases">
        <title>Identification of a novel species of the genus Boseongicola.</title>
        <authorList>
            <person name="Zhang X.-Q."/>
        </authorList>
    </citation>
    <scope>NUCLEOTIDE SEQUENCE [LARGE SCALE GENOMIC DNA]</scope>
    <source>
        <strain evidence="1 2">HY14</strain>
    </source>
</reference>
<proteinExistence type="predicted"/>
<dbReference type="EMBL" id="VSIY01000002">
    <property type="protein sequence ID" value="TYB83428.1"/>
    <property type="molecule type" value="Genomic_DNA"/>
</dbReference>
<evidence type="ECO:0000313" key="1">
    <source>
        <dbReference type="EMBL" id="TYB83428.1"/>
    </source>
</evidence>
<name>A0A5D0RRV6_9RHOB</name>
<comment type="caution">
    <text evidence="1">The sequence shown here is derived from an EMBL/GenBank/DDBJ whole genome shotgun (WGS) entry which is preliminary data.</text>
</comment>
<accession>A0A5D0RRV6</accession>